<dbReference type="InterPro" id="IPR011200">
    <property type="entry name" value="UCP012608"/>
</dbReference>
<comment type="caution">
    <text evidence="1">The sequence shown here is derived from an EMBL/GenBank/DDBJ whole genome shotgun (WGS) entry which is preliminary data.</text>
</comment>
<name>A0ABU9BPA2_9BURK</name>
<sequence length="379" mass="41706">MSSVTPLAALFEAFAREHAYEALYAQMARWVAERPDWMALLDGAPPTQRRPTLWLAAVQDQLLACDAALQAERPALAHYFASVGGARPADDAGLQPALESFIRDHEKALRATMATQTTQTNEVGRSAVLWPALSDIAQRHGGRPIALFDFGCSAGLNLSVDAFHIDYLQRGRPDAVATAGPANPEATRLSGLLLGSVPTLRPWRIDRRMGCDPAPVRLDDARALRWLRACLWPGEPARALRFDQAVRQARLAQHPVVPAEDGLAVLDDWLRDLPSGLTPVLFNSWVLSYFTDAELVRHTARVHELIHRHGLVWLSADDDHRLRATTGLQPPTLLGPIEPGTPTWWSVTERMGGAHGQPAVCSRLLARSHPHGSWLDWLA</sequence>
<protein>
    <submittedName>
        <fullName evidence="1">DUF2332 domain-containing protein</fullName>
    </submittedName>
</protein>
<proteinExistence type="predicted"/>
<keyword evidence="2" id="KW-1185">Reference proteome</keyword>
<dbReference type="Proteomes" id="UP001371218">
    <property type="component" value="Unassembled WGS sequence"/>
</dbReference>
<dbReference type="RefSeq" id="WP_341424850.1">
    <property type="nucleotide sequence ID" value="NZ_JBBUTG010000003.1"/>
</dbReference>
<reference evidence="1 2" key="1">
    <citation type="submission" date="2024-04" db="EMBL/GenBank/DDBJ databases">
        <title>Novel species of the genus Ideonella isolated from streams.</title>
        <authorList>
            <person name="Lu H."/>
        </authorList>
    </citation>
    <scope>NUCLEOTIDE SEQUENCE [LARGE SCALE GENOMIC DNA]</scope>
    <source>
        <strain evidence="1 2">DXS29W</strain>
    </source>
</reference>
<organism evidence="1 2">
    <name type="scientific">Ideonella lacteola</name>
    <dbReference type="NCBI Taxonomy" id="2984193"/>
    <lineage>
        <taxon>Bacteria</taxon>
        <taxon>Pseudomonadati</taxon>
        <taxon>Pseudomonadota</taxon>
        <taxon>Betaproteobacteria</taxon>
        <taxon>Burkholderiales</taxon>
        <taxon>Sphaerotilaceae</taxon>
        <taxon>Ideonella</taxon>
    </lineage>
</organism>
<evidence type="ECO:0000313" key="1">
    <source>
        <dbReference type="EMBL" id="MEK8030485.1"/>
    </source>
</evidence>
<dbReference type="EMBL" id="JBBUTG010000003">
    <property type="protein sequence ID" value="MEK8030485.1"/>
    <property type="molecule type" value="Genomic_DNA"/>
</dbReference>
<evidence type="ECO:0000313" key="2">
    <source>
        <dbReference type="Proteomes" id="UP001371218"/>
    </source>
</evidence>
<accession>A0ABU9BPA2</accession>
<dbReference type="Pfam" id="PF10094">
    <property type="entry name" value="DUF2332"/>
    <property type="match status" value="1"/>
</dbReference>
<gene>
    <name evidence="1" type="ORF">AACH06_06570</name>
</gene>